<organism evidence="3 4">
    <name type="scientific">Ruegeria intermedia</name>
    <dbReference type="NCBI Taxonomy" id="996115"/>
    <lineage>
        <taxon>Bacteria</taxon>
        <taxon>Pseudomonadati</taxon>
        <taxon>Pseudomonadota</taxon>
        <taxon>Alphaproteobacteria</taxon>
        <taxon>Rhodobacterales</taxon>
        <taxon>Roseobacteraceae</taxon>
        <taxon>Ruegeria</taxon>
    </lineage>
</organism>
<dbReference type="InterPro" id="IPR036890">
    <property type="entry name" value="HATPase_C_sf"/>
</dbReference>
<dbReference type="Proteomes" id="UP000325134">
    <property type="component" value="Unassembled WGS sequence"/>
</dbReference>
<dbReference type="RefSeq" id="WP_223162461.1">
    <property type="nucleotide sequence ID" value="NZ_FQVK01000008.1"/>
</dbReference>
<evidence type="ECO:0000256" key="1">
    <source>
        <dbReference type="ARBA" id="ARBA00022527"/>
    </source>
</evidence>
<gene>
    <name evidence="3" type="ORF">SAMN05444279_10842</name>
</gene>
<keyword evidence="3" id="KW-0808">Transferase</keyword>
<name>A0A1M4W9T2_9RHOB</name>
<dbReference type="CDD" id="cd16936">
    <property type="entry name" value="HATPase_RsbW-like"/>
    <property type="match status" value="1"/>
</dbReference>
<dbReference type="InterPro" id="IPR003594">
    <property type="entry name" value="HATPase_dom"/>
</dbReference>
<dbReference type="SUPFAM" id="SSF55874">
    <property type="entry name" value="ATPase domain of HSP90 chaperone/DNA topoisomerase II/histidine kinase"/>
    <property type="match status" value="1"/>
</dbReference>
<sequence>MTVNCKNGGMDLSFAANEADASTAIACLHGSLAALGVPHQRNCDVKIALAEAINNVVEHAYAGNPQGRVQVRATMDRNGLSILITDRGRPLPGLRIPDGIPASVETAREDLPEGGFGWFLIRQLCDNVRYDRTDGENRLRLSFAFSPAEKRPQ</sequence>
<evidence type="ECO:0000313" key="4">
    <source>
        <dbReference type="Proteomes" id="UP000325134"/>
    </source>
</evidence>
<evidence type="ECO:0000259" key="2">
    <source>
        <dbReference type="Pfam" id="PF13581"/>
    </source>
</evidence>
<feature type="domain" description="Histidine kinase/HSP90-like ATPase" evidence="2">
    <location>
        <begin position="14"/>
        <end position="142"/>
    </location>
</feature>
<dbReference type="GO" id="GO:0004674">
    <property type="term" value="F:protein serine/threonine kinase activity"/>
    <property type="evidence" value="ECO:0007669"/>
    <property type="project" value="UniProtKB-KW"/>
</dbReference>
<dbReference type="Pfam" id="PF13581">
    <property type="entry name" value="HATPase_c_2"/>
    <property type="match status" value="1"/>
</dbReference>
<evidence type="ECO:0000313" key="3">
    <source>
        <dbReference type="EMBL" id="SHE77920.1"/>
    </source>
</evidence>
<keyword evidence="4" id="KW-1185">Reference proteome</keyword>
<dbReference type="PANTHER" id="PTHR35526:SF3">
    <property type="entry name" value="ANTI-SIGMA-F FACTOR RSBW"/>
    <property type="match status" value="1"/>
</dbReference>
<dbReference type="Gene3D" id="3.30.565.10">
    <property type="entry name" value="Histidine kinase-like ATPase, C-terminal domain"/>
    <property type="match status" value="1"/>
</dbReference>
<accession>A0A1M4W9T2</accession>
<dbReference type="EMBL" id="FQVK01000008">
    <property type="protein sequence ID" value="SHE77920.1"/>
    <property type="molecule type" value="Genomic_DNA"/>
</dbReference>
<dbReference type="InterPro" id="IPR050267">
    <property type="entry name" value="Anti-sigma-factor_SerPK"/>
</dbReference>
<protein>
    <submittedName>
        <fullName evidence="3">Serine/threonine-protein kinase RsbW</fullName>
    </submittedName>
</protein>
<keyword evidence="3" id="KW-0418">Kinase</keyword>
<reference evidence="3 4" key="1">
    <citation type="submission" date="2016-11" db="EMBL/GenBank/DDBJ databases">
        <authorList>
            <person name="Varghese N."/>
            <person name="Submissions S."/>
        </authorList>
    </citation>
    <scope>NUCLEOTIDE SEQUENCE [LARGE SCALE GENOMIC DNA]</scope>
    <source>
        <strain evidence="3 4">DSM 29341</strain>
    </source>
</reference>
<dbReference type="PANTHER" id="PTHR35526">
    <property type="entry name" value="ANTI-SIGMA-F FACTOR RSBW-RELATED"/>
    <property type="match status" value="1"/>
</dbReference>
<proteinExistence type="predicted"/>
<keyword evidence="1" id="KW-0723">Serine/threonine-protein kinase</keyword>
<dbReference type="AlphaFoldDB" id="A0A1M4W9T2"/>